<feature type="binding site" description="axial binding residue" evidence="8">
    <location>
        <position position="365"/>
    </location>
    <ligand>
        <name>heme</name>
        <dbReference type="ChEBI" id="CHEBI:30413"/>
    </ligand>
    <ligandPart>
        <name>Fe</name>
        <dbReference type="ChEBI" id="CHEBI:18248"/>
    </ligandPart>
</feature>
<dbReference type="Proteomes" id="UP001050691">
    <property type="component" value="Unassembled WGS sequence"/>
</dbReference>
<protein>
    <recommendedName>
        <fullName evidence="11">Cytochrome P450</fullName>
    </recommendedName>
</protein>
<dbReference type="PRINTS" id="PR00385">
    <property type="entry name" value="P450"/>
</dbReference>
<dbReference type="PRINTS" id="PR00465">
    <property type="entry name" value="EP450IV"/>
</dbReference>
<dbReference type="GO" id="GO:0005506">
    <property type="term" value="F:iron ion binding"/>
    <property type="evidence" value="ECO:0007669"/>
    <property type="project" value="InterPro"/>
</dbReference>
<evidence type="ECO:0000256" key="4">
    <source>
        <dbReference type="ARBA" id="ARBA00022723"/>
    </source>
</evidence>
<sequence length="422" mass="48781">MLGRKAAVRDQLTLHSTSSEALIVNKWKSDRYITFVPPGESGSLLSVVDPQLHAERRRLWEPSVTSKALRVYREVIQNRIQQLVSLLSQHQQEDINLSTWFSYFSFDVMGDLAFNGQFDVMRSGSMDFLNNLKGIKKALFIQDYMMVFTWLREYIPLVPQKYMKAALWLRHFSTEAVLRRMQEGSKTKDFYYHLLNEEKLDQGSVLPLRVLIREAMLIIPAGYDSVANAISHTFFHLLTNPVYFERLRDEVDQTFSNVDEIYLKDDLQNLPYLNAVINETLRLAPPLASGTQRYLPKGSANGGVMLGNTWIPEGTYVQIHTYSLHRNPKYFSPDPEVFQPERWLDKGYNTDKSAFIPFSYGPANCIGRQIALIKLRKTLCVLLKTFNFELSPEFDINKWNEGVMEQFTLGRGDLLVRIQKRG</sequence>
<dbReference type="PANTHER" id="PTHR24305">
    <property type="entry name" value="CYTOCHROME P450"/>
    <property type="match status" value="1"/>
</dbReference>
<dbReference type="Pfam" id="PF00067">
    <property type="entry name" value="p450"/>
    <property type="match status" value="1"/>
</dbReference>
<evidence type="ECO:0000256" key="6">
    <source>
        <dbReference type="ARBA" id="ARBA00023004"/>
    </source>
</evidence>
<dbReference type="SUPFAM" id="SSF48264">
    <property type="entry name" value="Cytochrome P450"/>
    <property type="match status" value="1"/>
</dbReference>
<dbReference type="AlphaFoldDB" id="A0AAV5AKX6"/>
<dbReference type="GO" id="GO:0020037">
    <property type="term" value="F:heme binding"/>
    <property type="evidence" value="ECO:0007669"/>
    <property type="project" value="InterPro"/>
</dbReference>
<dbReference type="InterPro" id="IPR036396">
    <property type="entry name" value="Cyt_P450_sf"/>
</dbReference>
<dbReference type="PANTHER" id="PTHR24305:SF187">
    <property type="entry name" value="P450, PUTATIVE (EUROFUNG)-RELATED"/>
    <property type="match status" value="1"/>
</dbReference>
<evidence type="ECO:0000256" key="1">
    <source>
        <dbReference type="ARBA" id="ARBA00001971"/>
    </source>
</evidence>
<dbReference type="EMBL" id="BPWL01000011">
    <property type="protein sequence ID" value="GJJ15316.1"/>
    <property type="molecule type" value="Genomic_DNA"/>
</dbReference>
<reference evidence="9" key="1">
    <citation type="submission" date="2021-10" db="EMBL/GenBank/DDBJ databases">
        <title>De novo Genome Assembly of Clathrus columnatus (Basidiomycota, Fungi) Using Illumina and Nanopore Sequence Data.</title>
        <authorList>
            <person name="Ogiso-Tanaka E."/>
            <person name="Itagaki H."/>
            <person name="Hosoya T."/>
            <person name="Hosaka K."/>
        </authorList>
    </citation>
    <scope>NUCLEOTIDE SEQUENCE</scope>
    <source>
        <strain evidence="9">MO-923</strain>
    </source>
</reference>
<comment type="similarity">
    <text evidence="3">Belongs to the cytochrome P450 family.</text>
</comment>
<evidence type="ECO:0000256" key="5">
    <source>
        <dbReference type="ARBA" id="ARBA00023002"/>
    </source>
</evidence>
<keyword evidence="10" id="KW-1185">Reference proteome</keyword>
<proteinExistence type="inferred from homology"/>
<organism evidence="9 10">
    <name type="scientific">Clathrus columnatus</name>
    <dbReference type="NCBI Taxonomy" id="1419009"/>
    <lineage>
        <taxon>Eukaryota</taxon>
        <taxon>Fungi</taxon>
        <taxon>Dikarya</taxon>
        <taxon>Basidiomycota</taxon>
        <taxon>Agaricomycotina</taxon>
        <taxon>Agaricomycetes</taxon>
        <taxon>Phallomycetidae</taxon>
        <taxon>Phallales</taxon>
        <taxon>Clathraceae</taxon>
        <taxon>Clathrus</taxon>
    </lineage>
</organism>
<dbReference type="GO" id="GO:0004497">
    <property type="term" value="F:monooxygenase activity"/>
    <property type="evidence" value="ECO:0007669"/>
    <property type="project" value="UniProtKB-KW"/>
</dbReference>
<name>A0AAV5AKX6_9AGAM</name>
<evidence type="ECO:0008006" key="11">
    <source>
        <dbReference type="Google" id="ProtNLM"/>
    </source>
</evidence>
<dbReference type="InterPro" id="IPR002403">
    <property type="entry name" value="Cyt_P450_E_grp-IV"/>
</dbReference>
<evidence type="ECO:0000256" key="2">
    <source>
        <dbReference type="ARBA" id="ARBA00005179"/>
    </source>
</evidence>
<keyword evidence="4 8" id="KW-0479">Metal-binding</keyword>
<evidence type="ECO:0000256" key="8">
    <source>
        <dbReference type="PIRSR" id="PIRSR602403-1"/>
    </source>
</evidence>
<gene>
    <name evidence="9" type="ORF">Clacol_009592</name>
</gene>
<dbReference type="InterPro" id="IPR001128">
    <property type="entry name" value="Cyt_P450"/>
</dbReference>
<keyword evidence="7" id="KW-0503">Monooxygenase</keyword>
<evidence type="ECO:0000313" key="10">
    <source>
        <dbReference type="Proteomes" id="UP001050691"/>
    </source>
</evidence>
<evidence type="ECO:0000256" key="7">
    <source>
        <dbReference type="ARBA" id="ARBA00023033"/>
    </source>
</evidence>
<dbReference type="CDD" id="cd11061">
    <property type="entry name" value="CYP67-like"/>
    <property type="match status" value="1"/>
</dbReference>
<keyword evidence="6 8" id="KW-0408">Iron</keyword>
<evidence type="ECO:0000256" key="3">
    <source>
        <dbReference type="ARBA" id="ARBA00010617"/>
    </source>
</evidence>
<evidence type="ECO:0000313" key="9">
    <source>
        <dbReference type="EMBL" id="GJJ15316.1"/>
    </source>
</evidence>
<keyword evidence="5" id="KW-0560">Oxidoreductase</keyword>
<dbReference type="InterPro" id="IPR050121">
    <property type="entry name" value="Cytochrome_P450_monoxygenase"/>
</dbReference>
<comment type="pathway">
    <text evidence="2">Secondary metabolite biosynthesis.</text>
</comment>
<keyword evidence="8" id="KW-0349">Heme</keyword>
<dbReference type="Gene3D" id="1.10.630.10">
    <property type="entry name" value="Cytochrome P450"/>
    <property type="match status" value="1"/>
</dbReference>
<accession>A0AAV5AKX6</accession>
<comment type="cofactor">
    <cofactor evidence="1 8">
        <name>heme</name>
        <dbReference type="ChEBI" id="CHEBI:30413"/>
    </cofactor>
</comment>
<comment type="caution">
    <text evidence="9">The sequence shown here is derived from an EMBL/GenBank/DDBJ whole genome shotgun (WGS) entry which is preliminary data.</text>
</comment>
<dbReference type="GO" id="GO:0016705">
    <property type="term" value="F:oxidoreductase activity, acting on paired donors, with incorporation or reduction of molecular oxygen"/>
    <property type="evidence" value="ECO:0007669"/>
    <property type="project" value="InterPro"/>
</dbReference>